<name>A0A1J4MSZ8_9CRYT</name>
<evidence type="ECO:0000256" key="4">
    <source>
        <dbReference type="ARBA" id="ARBA00004425"/>
    </source>
</evidence>
<dbReference type="PROSITE" id="PS50011">
    <property type="entry name" value="PROTEIN_KINASE_DOM"/>
    <property type="match status" value="1"/>
</dbReference>
<feature type="domain" description="EF-hand" evidence="35">
    <location>
        <begin position="893"/>
        <end position="928"/>
    </location>
</feature>
<dbReference type="InterPro" id="IPR018247">
    <property type="entry name" value="EF_Hand_1_Ca_BS"/>
</dbReference>
<dbReference type="PROSITE" id="PS00107">
    <property type="entry name" value="PROTEIN_KINASE_ATP"/>
    <property type="match status" value="1"/>
</dbReference>
<comment type="function">
    <text evidence="29">Calcium-dependent protein kinase which acts as a sensor and effector of intracellular Ca(2+) levels probably in part downstream of cGMP-activated PKG kinase. During the liver stage, involved in sporozoite motility and thus in sporozoite invasion of host hepatocytes, probably together with CDPK4 and CDPK5. In the mosquito midgut and during the last stage of male gamete exflagellation, may play a role in the rupture of the host erythrocyte membrane. In the mosquito midgut, required for the differentiation of the zygote into the ookinete by promoting the translational activation of a subset of repressed mRNAs; these mRNAs are kept repressed in the zygote by the DOZI- or CITH-containing mRNP complexes. Dispensable during the asexual blood stage.</text>
</comment>
<evidence type="ECO:0000256" key="14">
    <source>
        <dbReference type="ARBA" id="ARBA00022737"/>
    </source>
</evidence>
<dbReference type="Gene3D" id="1.10.510.10">
    <property type="entry name" value="Transferase(Phosphotransferase) domain 1"/>
    <property type="match status" value="1"/>
</dbReference>
<dbReference type="EMBL" id="LRBS01000069">
    <property type="protein sequence ID" value="OII76029.1"/>
    <property type="molecule type" value="Genomic_DNA"/>
</dbReference>
<evidence type="ECO:0000256" key="21">
    <source>
        <dbReference type="ARBA" id="ARBA00023069"/>
    </source>
</evidence>
<dbReference type="PROSITE" id="PS00018">
    <property type="entry name" value="EF_HAND_1"/>
    <property type="match status" value="4"/>
</dbReference>
<comment type="caution">
    <text evidence="36">The sequence shown here is derived from an EMBL/GenBank/DDBJ whole genome shotgun (WGS) entry which is preliminary data.</text>
</comment>
<keyword evidence="23" id="KW-0564">Palmitate</keyword>
<evidence type="ECO:0000256" key="16">
    <source>
        <dbReference type="ARBA" id="ARBA00022777"/>
    </source>
</evidence>
<dbReference type="OrthoDB" id="40902at2759"/>
<keyword evidence="18 32" id="KW-0067">ATP-binding</keyword>
<sequence length="971" mass="110776">MADLKCVFNSRQLLLDSESINSTGRDRIEASIEKSKESEWELVGNMTSEILVGYESDLDTYENNSNIFTPCSQECFTFETAEEEDSTIFGLNSHELNGLVTSFKKNFEEATSTGQCRNKDSNIINKESNNEYEEDVLSIQCFNRDKNNIGNFEESGTLNKDRYIMTSVRPNSEVCNKGVNKGQSSQNIKYPSCKGLNTQQRNRLDQNRSFDLGNHTMEVRQHQNITDSSTNYNVNSIQFNNVIPGTNNKDNQKYSRDYNCEGYSSQINNIKNNFSKTENQPSIHDTHNYHEIQEISKIEYVTETSSLSSLEDSNMESIYENSCGKTALYSIYNNEDVNKEVTCEVCKYSYDCYQRSPEVHNYPDRDAIYVGSEVEVSGDINDLDAKFSTLDNSVEKSYFCAENEHYKVLCKEYCDLVNYMYCNYNLISKPCINSKVNSNSPSHLSCKERKSPLSSKRSSECPLKEGKFRRDGLIPACKGSIHIDYIIDMKSIGKGTYGSVCCGVNRLTGVVRAIKSIPLAKVKAMDRFMKEINIMKNLDHPNIVKLYETYQDHKNIYLVLEFCSGGELFDRIIQQGNFDEVYAAYLMRQIFSAIFYCHEHGIVHRDLKPENFLFLNNQNNAPLKIIDFGLATKVNKNNTTLTTRAGTPYYVAPEVLSGEYDQQCDLWSLGVILYILLCGYPPFYGSSDNIILQKVKTGHFIFKDKDWKDISPLAKDLICKLLTYNPKGRICARDALKHPWITHFTRNNYKIPLYCLINETQLEGNETDKECNQGFPNLNSYRTGTCISSGINILSNFRNFHQYNRFKKVALTVIAQQMTENQISNLKEAFFALDANGDGTLTPQEIILGLQKSGIKELPSDLIQILQDIDSDGSGSIDYTEFIAATLDIRQCFQENICWAAFRVFDLDGNGKITASEIMNVIGCHNVQHTLHLQSYIMSTIEDMIREVDVNGDGEIDFEEFLEMFRRCEKV</sequence>
<keyword evidence="15 32" id="KW-0547">Nucleotide-binding</keyword>
<dbReference type="GO" id="GO:0020002">
    <property type="term" value="C:host cell plasma membrane"/>
    <property type="evidence" value="ECO:0007669"/>
    <property type="project" value="UniProtKB-SubCell"/>
</dbReference>
<evidence type="ECO:0000256" key="1">
    <source>
        <dbReference type="ARBA" id="ARBA00001946"/>
    </source>
</evidence>
<evidence type="ECO:0000256" key="26">
    <source>
        <dbReference type="ARBA" id="ARBA00024334"/>
    </source>
</evidence>
<dbReference type="Pfam" id="PF00069">
    <property type="entry name" value="Pkinase"/>
    <property type="match status" value="1"/>
</dbReference>
<evidence type="ECO:0000256" key="15">
    <source>
        <dbReference type="ARBA" id="ARBA00022741"/>
    </source>
</evidence>
<evidence type="ECO:0000256" key="24">
    <source>
        <dbReference type="ARBA" id="ARBA00023273"/>
    </source>
</evidence>
<evidence type="ECO:0000256" key="2">
    <source>
        <dbReference type="ARBA" id="ARBA00004230"/>
    </source>
</evidence>
<dbReference type="RefSeq" id="XP_067067875.1">
    <property type="nucleotide sequence ID" value="XM_067211015.1"/>
</dbReference>
<evidence type="ECO:0000256" key="20">
    <source>
        <dbReference type="ARBA" id="ARBA00022870"/>
    </source>
</evidence>
<keyword evidence="7" id="KW-1003">Cell membrane</keyword>
<evidence type="ECO:0000256" key="29">
    <source>
        <dbReference type="ARBA" id="ARBA00056933"/>
    </source>
</evidence>
<keyword evidence="12" id="KW-0519">Myristate</keyword>
<dbReference type="FunFam" id="3.30.200.20:FF:000315">
    <property type="entry name" value="Calcium-dependent protein kinase 3"/>
    <property type="match status" value="1"/>
</dbReference>
<evidence type="ECO:0000256" key="19">
    <source>
        <dbReference type="ARBA" id="ARBA00022846"/>
    </source>
</evidence>
<evidence type="ECO:0000256" key="28">
    <source>
        <dbReference type="ARBA" id="ARBA00048679"/>
    </source>
</evidence>
<dbReference type="PANTHER" id="PTHR24349">
    <property type="entry name" value="SERINE/THREONINE-PROTEIN KINASE"/>
    <property type="match status" value="1"/>
</dbReference>
<keyword evidence="25" id="KW-0449">Lipoprotein</keyword>
<protein>
    <recommendedName>
        <fullName evidence="31">Calcium-dependent protein kinase 1</fullName>
        <ecNumber evidence="6">2.7.11.1</ecNumber>
    </recommendedName>
</protein>
<dbReference type="SMART" id="SM00054">
    <property type="entry name" value="EFh"/>
    <property type="match status" value="4"/>
</dbReference>
<dbReference type="SUPFAM" id="SSF47473">
    <property type="entry name" value="EF-hand"/>
    <property type="match status" value="1"/>
</dbReference>
<evidence type="ECO:0000256" key="32">
    <source>
        <dbReference type="PROSITE-ProRule" id="PRU10141"/>
    </source>
</evidence>
<keyword evidence="17" id="KW-0106">Calcium</keyword>
<organism evidence="36 37">
    <name type="scientific">Cryptosporidium andersoni</name>
    <dbReference type="NCBI Taxonomy" id="117008"/>
    <lineage>
        <taxon>Eukaryota</taxon>
        <taxon>Sar</taxon>
        <taxon>Alveolata</taxon>
        <taxon>Apicomplexa</taxon>
        <taxon>Conoidasida</taxon>
        <taxon>Coccidia</taxon>
        <taxon>Eucoccidiorida</taxon>
        <taxon>Eimeriorina</taxon>
        <taxon>Cryptosporidiidae</taxon>
        <taxon>Cryptosporidium</taxon>
    </lineage>
</organism>
<feature type="domain" description="EF-hand" evidence="35">
    <location>
        <begin position="857"/>
        <end position="892"/>
    </location>
</feature>
<keyword evidence="8" id="KW-1032">Host cell membrane</keyword>
<evidence type="ECO:0000256" key="22">
    <source>
        <dbReference type="ARBA" id="ARBA00023136"/>
    </source>
</evidence>
<keyword evidence="9" id="KW-0723">Serine/threonine-protein kinase</keyword>
<feature type="domain" description="Protein kinase" evidence="34">
    <location>
        <begin position="486"/>
        <end position="741"/>
    </location>
</feature>
<comment type="subunit">
    <text evidence="5">Monomer.</text>
</comment>
<dbReference type="PROSITE" id="PS00108">
    <property type="entry name" value="PROTEIN_KINASE_ST"/>
    <property type="match status" value="1"/>
</dbReference>
<evidence type="ECO:0000256" key="7">
    <source>
        <dbReference type="ARBA" id="ARBA00022475"/>
    </source>
</evidence>
<evidence type="ECO:0000256" key="12">
    <source>
        <dbReference type="ARBA" id="ARBA00022707"/>
    </source>
</evidence>
<comment type="cofactor">
    <cofactor evidence="1">
        <name>Mg(2+)</name>
        <dbReference type="ChEBI" id="CHEBI:18420"/>
    </cofactor>
</comment>
<dbReference type="EC" id="2.7.11.1" evidence="6"/>
<dbReference type="InterPro" id="IPR002048">
    <property type="entry name" value="EF_hand_dom"/>
</dbReference>
<reference evidence="36 37" key="1">
    <citation type="submission" date="2016-10" db="EMBL/GenBank/DDBJ databases">
        <title>Reductive evolution of mitochondrial metabolism and differential evolution of invasion-related proteins in Cryptosporidium.</title>
        <authorList>
            <person name="Liu S."/>
            <person name="Roellig D.M."/>
            <person name="Guo Y."/>
            <person name="Li N."/>
            <person name="Frace M.A."/>
            <person name="Tang K."/>
            <person name="Zhang L."/>
            <person name="Feng Y."/>
            <person name="Xiao L."/>
        </authorList>
    </citation>
    <scope>NUCLEOTIDE SEQUENCE [LARGE SCALE GENOMIC DNA]</scope>
    <source>
        <strain evidence="36">30847</strain>
    </source>
</reference>
<proteinExistence type="inferred from homology"/>
<dbReference type="Pfam" id="PF13499">
    <property type="entry name" value="EF-hand_7"/>
    <property type="match status" value="2"/>
</dbReference>
<dbReference type="Gene3D" id="1.10.238.10">
    <property type="entry name" value="EF-hand"/>
    <property type="match status" value="2"/>
</dbReference>
<evidence type="ECO:0000256" key="17">
    <source>
        <dbReference type="ARBA" id="ARBA00022837"/>
    </source>
</evidence>
<feature type="region of interest" description="Disordered" evidence="33">
    <location>
        <begin position="175"/>
        <end position="194"/>
    </location>
</feature>
<dbReference type="VEuPathDB" id="CryptoDB:cand_007750"/>
<keyword evidence="11" id="KW-0808">Transferase</keyword>
<keyword evidence="21" id="KW-0969">Cilium</keyword>
<dbReference type="InterPro" id="IPR050205">
    <property type="entry name" value="CDPK_Ser/Thr_kinases"/>
</dbReference>
<keyword evidence="10" id="KW-0597">Phosphoprotein</keyword>
<evidence type="ECO:0000256" key="3">
    <source>
        <dbReference type="ARBA" id="ARBA00004342"/>
    </source>
</evidence>
<evidence type="ECO:0000259" key="35">
    <source>
        <dbReference type="PROSITE" id="PS50222"/>
    </source>
</evidence>
<evidence type="ECO:0000256" key="30">
    <source>
        <dbReference type="ARBA" id="ARBA00060437"/>
    </source>
</evidence>
<evidence type="ECO:0000256" key="33">
    <source>
        <dbReference type="SAM" id="MobiDB-lite"/>
    </source>
</evidence>
<feature type="domain" description="EF-hand" evidence="35">
    <location>
        <begin position="936"/>
        <end position="971"/>
    </location>
</feature>
<feature type="domain" description="EF-hand" evidence="35">
    <location>
        <begin position="821"/>
        <end position="856"/>
    </location>
</feature>
<evidence type="ECO:0000256" key="6">
    <source>
        <dbReference type="ARBA" id="ARBA00012513"/>
    </source>
</evidence>
<accession>A0A1J4MSZ8</accession>
<dbReference type="InterPro" id="IPR000719">
    <property type="entry name" value="Prot_kinase_dom"/>
</dbReference>
<dbReference type="Gene3D" id="3.30.200.20">
    <property type="entry name" value="Phosphorylase Kinase, domain 1"/>
    <property type="match status" value="1"/>
</dbReference>
<dbReference type="AlphaFoldDB" id="A0A1J4MSZ8"/>
<evidence type="ECO:0000256" key="9">
    <source>
        <dbReference type="ARBA" id="ARBA00022527"/>
    </source>
</evidence>
<keyword evidence="14" id="KW-0677">Repeat</keyword>
<keyword evidence="37" id="KW-1185">Reference proteome</keyword>
<dbReference type="CDD" id="cd00051">
    <property type="entry name" value="EFh"/>
    <property type="match status" value="2"/>
</dbReference>
<evidence type="ECO:0000256" key="8">
    <source>
        <dbReference type="ARBA" id="ARBA00022511"/>
    </source>
</evidence>
<dbReference type="InterPro" id="IPR011992">
    <property type="entry name" value="EF-hand-dom_pair"/>
</dbReference>
<evidence type="ECO:0000256" key="13">
    <source>
        <dbReference type="ARBA" id="ARBA00022723"/>
    </source>
</evidence>
<dbReference type="PROSITE" id="PS50222">
    <property type="entry name" value="EF_HAND_2"/>
    <property type="match status" value="4"/>
</dbReference>
<dbReference type="GO" id="GO:0005886">
    <property type="term" value="C:plasma membrane"/>
    <property type="evidence" value="ECO:0007669"/>
    <property type="project" value="UniProtKB-SubCell"/>
</dbReference>
<dbReference type="InterPro" id="IPR011009">
    <property type="entry name" value="Kinase-like_dom_sf"/>
</dbReference>
<evidence type="ECO:0000313" key="37">
    <source>
        <dbReference type="Proteomes" id="UP000186804"/>
    </source>
</evidence>
<dbReference type="SUPFAM" id="SSF56112">
    <property type="entry name" value="Protein kinase-like (PK-like)"/>
    <property type="match status" value="1"/>
</dbReference>
<evidence type="ECO:0000256" key="10">
    <source>
        <dbReference type="ARBA" id="ARBA00022553"/>
    </source>
</evidence>
<dbReference type="GO" id="GO:0005509">
    <property type="term" value="F:calcium ion binding"/>
    <property type="evidence" value="ECO:0007669"/>
    <property type="project" value="InterPro"/>
</dbReference>
<evidence type="ECO:0000256" key="31">
    <source>
        <dbReference type="ARBA" id="ARBA00068067"/>
    </source>
</evidence>
<evidence type="ECO:0000256" key="23">
    <source>
        <dbReference type="ARBA" id="ARBA00023139"/>
    </source>
</evidence>
<dbReference type="InterPro" id="IPR008271">
    <property type="entry name" value="Ser/Thr_kinase_AS"/>
</dbReference>
<evidence type="ECO:0000256" key="5">
    <source>
        <dbReference type="ARBA" id="ARBA00011245"/>
    </source>
</evidence>
<dbReference type="SMART" id="SM00220">
    <property type="entry name" value="S_TKc"/>
    <property type="match status" value="1"/>
</dbReference>
<feature type="binding site" evidence="32">
    <location>
        <position position="515"/>
    </location>
    <ligand>
        <name>ATP</name>
        <dbReference type="ChEBI" id="CHEBI:30616"/>
    </ligand>
</feature>
<comment type="similarity">
    <text evidence="26">Belongs to the protein kinase superfamily. Ser/Thr protein kinase family. CDPK subfamily.</text>
</comment>
<dbReference type="GO" id="GO:0004674">
    <property type="term" value="F:protein serine/threonine kinase activity"/>
    <property type="evidence" value="ECO:0007669"/>
    <property type="project" value="UniProtKB-KW"/>
</dbReference>
<dbReference type="Proteomes" id="UP000186804">
    <property type="component" value="Unassembled WGS sequence"/>
</dbReference>
<keyword evidence="16 36" id="KW-0418">Kinase</keyword>
<comment type="subcellular location">
    <subcellularLocation>
        <location evidence="3">Cell membrane</location>
        <topology evidence="3">Lipid-anchor</topology>
        <orientation evidence="3">Cytoplasmic side</orientation>
    </subcellularLocation>
    <subcellularLocation>
        <location evidence="2">Cell projection</location>
        <location evidence="2">Cilium</location>
        <location evidence="2">Flagellum</location>
    </subcellularLocation>
    <subcellularLocation>
        <location evidence="4">Host cell membrane</location>
        <topology evidence="4">Lipid-anchor</topology>
    </subcellularLocation>
    <subcellularLocation>
        <location evidence="30">Parasitophorous vacuole membrane</location>
        <topology evidence="30">Lipid-anchor</topology>
    </subcellularLocation>
</comment>
<gene>
    <name evidence="36" type="ORF">cand_007750</name>
</gene>
<keyword evidence="20" id="KW-1043">Host membrane</keyword>
<dbReference type="GO" id="GO:0020005">
    <property type="term" value="C:symbiont-containing vacuole membrane"/>
    <property type="evidence" value="ECO:0007669"/>
    <property type="project" value="UniProtKB-SubCell"/>
</dbReference>
<comment type="catalytic activity">
    <reaction evidence="28">
        <text>L-seryl-[protein] + ATP = O-phospho-L-seryl-[protein] + ADP + H(+)</text>
        <dbReference type="Rhea" id="RHEA:17989"/>
        <dbReference type="Rhea" id="RHEA-COMP:9863"/>
        <dbReference type="Rhea" id="RHEA-COMP:11604"/>
        <dbReference type="ChEBI" id="CHEBI:15378"/>
        <dbReference type="ChEBI" id="CHEBI:29999"/>
        <dbReference type="ChEBI" id="CHEBI:30616"/>
        <dbReference type="ChEBI" id="CHEBI:83421"/>
        <dbReference type="ChEBI" id="CHEBI:456216"/>
        <dbReference type="EC" id="2.7.11.1"/>
    </reaction>
</comment>
<dbReference type="CDD" id="cd05117">
    <property type="entry name" value="STKc_CAMK"/>
    <property type="match status" value="1"/>
</dbReference>
<dbReference type="FunFam" id="1.10.510.10:FF:000398">
    <property type="entry name" value="Calcium-dependent protein kinase 1"/>
    <property type="match status" value="1"/>
</dbReference>
<keyword evidence="19" id="KW-0282">Flagellum</keyword>
<dbReference type="InterPro" id="IPR017441">
    <property type="entry name" value="Protein_kinase_ATP_BS"/>
</dbReference>
<evidence type="ECO:0000313" key="36">
    <source>
        <dbReference type="EMBL" id="OII76029.1"/>
    </source>
</evidence>
<dbReference type="FunFam" id="1.10.238.10:FF:000003">
    <property type="entry name" value="Calmodulin A"/>
    <property type="match status" value="1"/>
</dbReference>
<evidence type="ECO:0000256" key="11">
    <source>
        <dbReference type="ARBA" id="ARBA00022679"/>
    </source>
</evidence>
<comment type="catalytic activity">
    <reaction evidence="27">
        <text>L-threonyl-[protein] + ATP = O-phospho-L-threonyl-[protein] + ADP + H(+)</text>
        <dbReference type="Rhea" id="RHEA:46608"/>
        <dbReference type="Rhea" id="RHEA-COMP:11060"/>
        <dbReference type="Rhea" id="RHEA-COMP:11605"/>
        <dbReference type="ChEBI" id="CHEBI:15378"/>
        <dbReference type="ChEBI" id="CHEBI:30013"/>
        <dbReference type="ChEBI" id="CHEBI:30616"/>
        <dbReference type="ChEBI" id="CHEBI:61977"/>
        <dbReference type="ChEBI" id="CHEBI:456216"/>
        <dbReference type="EC" id="2.7.11.1"/>
    </reaction>
</comment>
<evidence type="ECO:0000256" key="27">
    <source>
        <dbReference type="ARBA" id="ARBA00047899"/>
    </source>
</evidence>
<keyword evidence="13" id="KW-0479">Metal-binding</keyword>
<feature type="compositionally biased region" description="Polar residues" evidence="33">
    <location>
        <begin position="181"/>
        <end position="194"/>
    </location>
</feature>
<dbReference type="GO" id="GO:0031514">
    <property type="term" value="C:motile cilium"/>
    <property type="evidence" value="ECO:0007669"/>
    <property type="project" value="UniProtKB-SubCell"/>
</dbReference>
<evidence type="ECO:0000256" key="18">
    <source>
        <dbReference type="ARBA" id="ARBA00022840"/>
    </source>
</evidence>
<evidence type="ECO:0000259" key="34">
    <source>
        <dbReference type="PROSITE" id="PS50011"/>
    </source>
</evidence>
<keyword evidence="22" id="KW-0472">Membrane</keyword>
<dbReference type="GO" id="GO:0005524">
    <property type="term" value="F:ATP binding"/>
    <property type="evidence" value="ECO:0007669"/>
    <property type="project" value="UniProtKB-UniRule"/>
</dbReference>
<dbReference type="GeneID" id="92364960"/>
<keyword evidence="24" id="KW-0966">Cell projection</keyword>
<evidence type="ECO:0000256" key="25">
    <source>
        <dbReference type="ARBA" id="ARBA00023288"/>
    </source>
</evidence>